<dbReference type="GO" id="GO:0005886">
    <property type="term" value="C:plasma membrane"/>
    <property type="evidence" value="ECO:0007669"/>
    <property type="project" value="UniProtKB-SubCell"/>
</dbReference>
<comment type="similarity">
    <text evidence="6">Belongs to the ABC-4 integral membrane protein family.</text>
</comment>
<feature type="transmembrane region" description="Helical" evidence="7">
    <location>
        <begin position="486"/>
        <end position="507"/>
    </location>
</feature>
<comment type="caution">
    <text evidence="9">The sequence shown here is derived from an EMBL/GenBank/DDBJ whole genome shotgun (WGS) entry which is preliminary data.</text>
</comment>
<dbReference type="EMBL" id="LMWW01000053">
    <property type="protein sequence ID" value="KUN78481.1"/>
    <property type="molecule type" value="Genomic_DNA"/>
</dbReference>
<keyword evidence="4 7" id="KW-1133">Transmembrane helix</keyword>
<dbReference type="RefSeq" id="WP_059203203.1">
    <property type="nucleotide sequence ID" value="NZ_KQ948776.1"/>
</dbReference>
<proteinExistence type="inferred from homology"/>
<dbReference type="Pfam" id="PF02687">
    <property type="entry name" value="FtsX"/>
    <property type="match status" value="2"/>
</dbReference>
<feature type="transmembrane region" description="Helical" evidence="7">
    <location>
        <begin position="267"/>
        <end position="292"/>
    </location>
</feature>
<evidence type="ECO:0000256" key="7">
    <source>
        <dbReference type="SAM" id="Phobius"/>
    </source>
</evidence>
<feature type="domain" description="ABC3 transporter permease C-terminal" evidence="8">
    <location>
        <begin position="272"/>
        <end position="390"/>
    </location>
</feature>
<comment type="subcellular location">
    <subcellularLocation>
        <location evidence="1">Cell membrane</location>
        <topology evidence="1">Multi-pass membrane protein</topology>
    </subcellularLocation>
</comment>
<evidence type="ECO:0000256" key="1">
    <source>
        <dbReference type="ARBA" id="ARBA00004651"/>
    </source>
</evidence>
<feature type="transmembrane region" description="Helical" evidence="7">
    <location>
        <begin position="320"/>
        <end position="347"/>
    </location>
</feature>
<evidence type="ECO:0000256" key="5">
    <source>
        <dbReference type="ARBA" id="ARBA00023136"/>
    </source>
</evidence>
<keyword evidence="5 7" id="KW-0472">Membrane</keyword>
<feature type="domain" description="ABC3 transporter permease C-terminal" evidence="8">
    <location>
        <begin position="710"/>
        <end position="820"/>
    </location>
</feature>
<evidence type="ECO:0000259" key="8">
    <source>
        <dbReference type="Pfam" id="PF02687"/>
    </source>
</evidence>
<accession>A0A124I1S9</accession>
<sequence length="836" mass="85263">MLSVAVRTLRARWAAFAGSFVALALGVGLLTVMGQALAASADAPVRTPERFAAAPVVVRGQDTLRVTTPVGVRTAELAVPRAVPAATVAALRALGPVVQDRSFPVRAADGPAGLTGHPWSTARFAPYALTAGRAPRTADEVVTTGDWASVGDRLETGHGPVRVVGTVRARGGTGRAGDDAVRARGGTERAARSDVRARARDFENAVFYTDARAARLEPRSEQVVVAADAAAVRAAVGDSARVLTGDDRRFADADPDRDAEALTALNALFGTAGGVTAFVSVFVVASTFAFAVDRRRREFGLLRTAGATPGQIRRSVLAEALLVGTLASAAGCALGAYGAPWLAALVVDGGLAPAWYTIGGHLWPYHLAFWTGLSVAVCGALAASLRAGRVAPAQALREVSVDGRVLTGGRRWFGAALLLTACATLSYALLTDPGDLLHRKTYISRPLLVITAVALLSPALVRPLVPRLPGVIGLLVRENAVAGVRRTAAVAAPVLVTVALAGSLLGATATLTEARTVEVRQRTVADFVVTPGSGTALTADAVARLRKVPGALVSASAATAVYTLEDGVALVKSEARAVDPGPLGMPVRLPVTAGRLADLDDGSIVVTEEWSRHRVGQRVRVWLGDGTSRSLRIAAVLATGTGESGVWVSAADAGGAAVDRVDVRVRAGADPEGVAAGLRAVGGARVLSRAQWVAAASPQTNRTTRLGVLLVLGIALVYTGISLANTLVMAAAERGRERAVLRLAGATDGQILRLTAAEALAVVGVGAVLGLLVTVVNLAGMWGALRLLSAPATLVVPWPALGVVTAACAVLAVGAAVVPVAVSAAVSAARRAACPG</sequence>
<dbReference type="PANTHER" id="PTHR30572:SF4">
    <property type="entry name" value="ABC TRANSPORTER PERMEASE YTRF"/>
    <property type="match status" value="1"/>
</dbReference>
<dbReference type="GO" id="GO:0022857">
    <property type="term" value="F:transmembrane transporter activity"/>
    <property type="evidence" value="ECO:0007669"/>
    <property type="project" value="TreeGrafter"/>
</dbReference>
<keyword evidence="2" id="KW-1003">Cell membrane</keyword>
<feature type="transmembrane region" description="Helical" evidence="7">
    <location>
        <begin position="412"/>
        <end position="430"/>
    </location>
</feature>
<feature type="transmembrane region" description="Helical" evidence="7">
    <location>
        <begin position="367"/>
        <end position="387"/>
    </location>
</feature>
<feature type="transmembrane region" description="Helical" evidence="7">
    <location>
        <begin position="759"/>
        <end position="780"/>
    </location>
</feature>
<keyword evidence="10" id="KW-1185">Reference proteome</keyword>
<dbReference type="Proteomes" id="UP000052982">
    <property type="component" value="Unassembled WGS sequence"/>
</dbReference>
<gene>
    <name evidence="9" type="ORF">AQJ64_31375</name>
</gene>
<organism evidence="9 10">
    <name type="scientific">Streptomyces griseoruber</name>
    <dbReference type="NCBI Taxonomy" id="1943"/>
    <lineage>
        <taxon>Bacteria</taxon>
        <taxon>Bacillati</taxon>
        <taxon>Actinomycetota</taxon>
        <taxon>Actinomycetes</taxon>
        <taxon>Kitasatosporales</taxon>
        <taxon>Streptomycetaceae</taxon>
        <taxon>Streptomyces</taxon>
    </lineage>
</organism>
<evidence type="ECO:0000256" key="6">
    <source>
        <dbReference type="ARBA" id="ARBA00038076"/>
    </source>
</evidence>
<dbReference type="InterPro" id="IPR050250">
    <property type="entry name" value="Macrolide_Exporter_MacB"/>
</dbReference>
<feature type="transmembrane region" description="Helical" evidence="7">
    <location>
        <begin position="800"/>
        <end position="822"/>
    </location>
</feature>
<reference evidence="9 10" key="1">
    <citation type="submission" date="2015-10" db="EMBL/GenBank/DDBJ databases">
        <title>Draft genome sequence of Streptomyces griseoruber DSM 40281, type strain for the species Streptomyces griseoruber.</title>
        <authorList>
            <person name="Ruckert C."/>
            <person name="Winkler A."/>
            <person name="Kalinowski J."/>
            <person name="Kampfer P."/>
            <person name="Glaeser S."/>
        </authorList>
    </citation>
    <scope>NUCLEOTIDE SEQUENCE [LARGE SCALE GENOMIC DNA]</scope>
    <source>
        <strain evidence="9 10">DSM 40281</strain>
    </source>
</reference>
<dbReference type="InterPro" id="IPR003838">
    <property type="entry name" value="ABC3_permease_C"/>
</dbReference>
<keyword evidence="3 7" id="KW-0812">Transmembrane</keyword>
<evidence type="ECO:0000313" key="9">
    <source>
        <dbReference type="EMBL" id="KUN78481.1"/>
    </source>
</evidence>
<feature type="transmembrane region" description="Helical" evidence="7">
    <location>
        <begin position="442"/>
        <end position="465"/>
    </location>
</feature>
<name>A0A124I1S9_9ACTN</name>
<feature type="transmembrane region" description="Helical" evidence="7">
    <location>
        <begin position="706"/>
        <end position="732"/>
    </location>
</feature>
<evidence type="ECO:0000256" key="3">
    <source>
        <dbReference type="ARBA" id="ARBA00022692"/>
    </source>
</evidence>
<evidence type="ECO:0000256" key="2">
    <source>
        <dbReference type="ARBA" id="ARBA00022475"/>
    </source>
</evidence>
<dbReference type="OrthoDB" id="3223244at2"/>
<dbReference type="AlphaFoldDB" id="A0A124I1S9"/>
<evidence type="ECO:0000313" key="10">
    <source>
        <dbReference type="Proteomes" id="UP000052982"/>
    </source>
</evidence>
<evidence type="ECO:0000256" key="4">
    <source>
        <dbReference type="ARBA" id="ARBA00022989"/>
    </source>
</evidence>
<dbReference type="STRING" id="1943.AQJ64_31375"/>
<dbReference type="PANTHER" id="PTHR30572">
    <property type="entry name" value="MEMBRANE COMPONENT OF TRANSPORTER-RELATED"/>
    <property type="match status" value="1"/>
</dbReference>
<protein>
    <submittedName>
        <fullName evidence="9">ABC transporter permease</fullName>
    </submittedName>
</protein>